<organism evidence="3 4">
    <name type="scientific">Devosia nitrariae</name>
    <dbReference type="NCBI Taxonomy" id="2071872"/>
    <lineage>
        <taxon>Bacteria</taxon>
        <taxon>Pseudomonadati</taxon>
        <taxon>Pseudomonadota</taxon>
        <taxon>Alphaproteobacteria</taxon>
        <taxon>Hyphomicrobiales</taxon>
        <taxon>Devosiaceae</taxon>
        <taxon>Devosia</taxon>
    </lineage>
</organism>
<feature type="domain" description="Helix-turn-helix type 11" evidence="1">
    <location>
        <begin position="6"/>
        <end position="59"/>
    </location>
</feature>
<dbReference type="InterPro" id="IPR026881">
    <property type="entry name" value="WYL_dom"/>
</dbReference>
<comment type="caution">
    <text evidence="3">The sequence shown here is derived from an EMBL/GenBank/DDBJ whole genome shotgun (WGS) entry which is preliminary data.</text>
</comment>
<evidence type="ECO:0000259" key="1">
    <source>
        <dbReference type="Pfam" id="PF08279"/>
    </source>
</evidence>
<dbReference type="InterPro" id="IPR013196">
    <property type="entry name" value="HTH_11"/>
</dbReference>
<protein>
    <submittedName>
        <fullName evidence="3">DNA-binding transcriptional regulator</fullName>
    </submittedName>
</protein>
<dbReference type="Proteomes" id="UP001156691">
    <property type="component" value="Unassembled WGS sequence"/>
</dbReference>
<gene>
    <name evidence="3" type="ORF">GCM10010862_36030</name>
</gene>
<dbReference type="GO" id="GO:0003677">
    <property type="term" value="F:DNA binding"/>
    <property type="evidence" value="ECO:0007669"/>
    <property type="project" value="UniProtKB-KW"/>
</dbReference>
<sequence length="230" mass="25841">MSKAERLFNLVNLLKGRRTAVTARALADILSVSERTVYRDIGALAAQGVPVSGDAGVGYLLAPHTHLPPLMFSPEEAIAISIGLKFVRAFTDPDLASAATTAEQRVKAVLPDGVKADLERLPYRIPVLESGAAERERHQRVRHAAAEYLKLRIDYRDEHGNPSDRVIWPLALVGWGDHWTILAWCETRVAYRNFRLDRIVDLTETGETFQTTETINVAHYYRTEFGWDDF</sequence>
<dbReference type="InterPro" id="IPR036390">
    <property type="entry name" value="WH_DNA-bd_sf"/>
</dbReference>
<dbReference type="InterPro" id="IPR051534">
    <property type="entry name" value="CBASS_pafABC_assoc_protein"/>
</dbReference>
<dbReference type="Pfam" id="PF13280">
    <property type="entry name" value="WYL"/>
    <property type="match status" value="1"/>
</dbReference>
<keyword evidence="3" id="KW-0238">DNA-binding</keyword>
<dbReference type="Gene3D" id="1.10.10.10">
    <property type="entry name" value="Winged helix-like DNA-binding domain superfamily/Winged helix DNA-binding domain"/>
    <property type="match status" value="1"/>
</dbReference>
<dbReference type="PANTHER" id="PTHR34580:SF3">
    <property type="entry name" value="PROTEIN PAFB"/>
    <property type="match status" value="1"/>
</dbReference>
<dbReference type="Pfam" id="PF08279">
    <property type="entry name" value="HTH_11"/>
    <property type="match status" value="1"/>
</dbReference>
<evidence type="ECO:0000259" key="2">
    <source>
        <dbReference type="Pfam" id="PF13280"/>
    </source>
</evidence>
<dbReference type="InterPro" id="IPR036388">
    <property type="entry name" value="WH-like_DNA-bd_sf"/>
</dbReference>
<reference evidence="4" key="1">
    <citation type="journal article" date="2019" name="Int. J. Syst. Evol. Microbiol.">
        <title>The Global Catalogue of Microorganisms (GCM) 10K type strain sequencing project: providing services to taxonomists for standard genome sequencing and annotation.</title>
        <authorList>
            <consortium name="The Broad Institute Genomics Platform"/>
            <consortium name="The Broad Institute Genome Sequencing Center for Infectious Disease"/>
            <person name="Wu L."/>
            <person name="Ma J."/>
        </authorList>
    </citation>
    <scope>NUCLEOTIDE SEQUENCE [LARGE SCALE GENOMIC DNA]</scope>
    <source>
        <strain evidence="4">NBRC 112416</strain>
    </source>
</reference>
<evidence type="ECO:0000313" key="4">
    <source>
        <dbReference type="Proteomes" id="UP001156691"/>
    </source>
</evidence>
<evidence type="ECO:0000313" key="3">
    <source>
        <dbReference type="EMBL" id="GLQ56344.1"/>
    </source>
</evidence>
<dbReference type="RefSeq" id="WP_284341758.1">
    <property type="nucleotide sequence ID" value="NZ_BSNS01000020.1"/>
</dbReference>
<keyword evidence="4" id="KW-1185">Reference proteome</keyword>
<feature type="domain" description="WYL" evidence="2">
    <location>
        <begin position="139"/>
        <end position="203"/>
    </location>
</feature>
<dbReference type="SUPFAM" id="SSF46785">
    <property type="entry name" value="Winged helix' DNA-binding domain"/>
    <property type="match status" value="1"/>
</dbReference>
<name>A0ABQ5W935_9HYPH</name>
<dbReference type="PROSITE" id="PS52050">
    <property type="entry name" value="WYL"/>
    <property type="match status" value="1"/>
</dbReference>
<proteinExistence type="predicted"/>
<dbReference type="EMBL" id="BSNS01000020">
    <property type="protein sequence ID" value="GLQ56344.1"/>
    <property type="molecule type" value="Genomic_DNA"/>
</dbReference>
<accession>A0ABQ5W935</accession>
<dbReference type="PANTHER" id="PTHR34580">
    <property type="match status" value="1"/>
</dbReference>